<keyword evidence="5" id="KW-1185">Reference proteome</keyword>
<dbReference type="Gene3D" id="3.30.465.10">
    <property type="match status" value="2"/>
</dbReference>
<dbReference type="GO" id="GO:0016491">
    <property type="term" value="F:oxidoreductase activity"/>
    <property type="evidence" value="ECO:0007669"/>
    <property type="project" value="UniProtKB-KW"/>
</dbReference>
<feature type="domain" description="FAD-binding PCMH-type" evidence="3">
    <location>
        <begin position="248"/>
        <end position="427"/>
    </location>
</feature>
<organism evidence="4 5">
    <name type="scientific">Epicoccum nigrum</name>
    <name type="common">Soil fungus</name>
    <name type="synonym">Epicoccum purpurascens</name>
    <dbReference type="NCBI Taxonomy" id="105696"/>
    <lineage>
        <taxon>Eukaryota</taxon>
        <taxon>Fungi</taxon>
        <taxon>Dikarya</taxon>
        <taxon>Ascomycota</taxon>
        <taxon>Pezizomycotina</taxon>
        <taxon>Dothideomycetes</taxon>
        <taxon>Pleosporomycetidae</taxon>
        <taxon>Pleosporales</taxon>
        <taxon>Pleosporineae</taxon>
        <taxon>Didymellaceae</taxon>
        <taxon>Epicoccum</taxon>
    </lineage>
</organism>
<evidence type="ECO:0000313" key="5">
    <source>
        <dbReference type="Proteomes" id="UP000193240"/>
    </source>
</evidence>
<dbReference type="OMA" id="MWPLFEG"/>
<evidence type="ECO:0000313" key="4">
    <source>
        <dbReference type="EMBL" id="OSS53267.1"/>
    </source>
</evidence>
<dbReference type="InterPro" id="IPR016166">
    <property type="entry name" value="FAD-bd_PCMH"/>
</dbReference>
<dbReference type="PROSITE" id="PS51387">
    <property type="entry name" value="FAD_PCMH"/>
    <property type="match status" value="1"/>
</dbReference>
<dbReference type="PANTHER" id="PTHR13878">
    <property type="entry name" value="GULONOLACTONE OXIDASE"/>
    <property type="match status" value="1"/>
</dbReference>
<dbReference type="Pfam" id="PF01565">
    <property type="entry name" value="FAD_binding_4"/>
    <property type="match status" value="1"/>
</dbReference>
<sequence>MIIPALSDRLHWHPRLMLHWTLSNNPTDMDAHTERQTTQFKGEQLFNRANPKSSTSIMTVHSYALLLLACATVGTSAKPVIPRDAVATSDSIAPAATTVPSDSSAGVDLFESETLQLTEQKLNEIDAQTNATDVVALVGFENSIDSSTAKLSRRSGVCKSFPEDSNYPKPLVWSILDLLLGGALIKTTPVAAPCYKSSGVYNETKCADISSRFTKADLHTSDPTSMMWPLFQGRTCMPTDDPASTCTLGGYASYSVNVSNVAHIQLGVNFARNLNLRLVVKNTGHDYIGKSSGAGALNIWTHNLKSIRFIKNFKNDDYSGPAFKAEAGVQGFEILEAARENDVTILTGICETVGWAGGYLAGGGHSPLASIYGMAADQVLAYEVVTADGRFVTASNKVNSDLFWALRGGGGSSYGIVTSVIAKAYPRIKVTKSTFSFQAAPENSVNFWKGLNAFFKRFPTFTDAGTYSFFRIWNYGTYLEFSMEPFFAPNHTLESFNNLTKPFFDDLKALKISVNPNTTFYEDFYSANKGSWGADTLGVVSIRQASRLFPKSLWSTPEKFNAFFGTIKNTVMSGGSVIGYHMAPGNPLNVDNAVNEAWRNTQSFLITANRVPENATPAQLKNASDHLTFDMMQPWRDIAPYSTGGGVYLNEADIQEPDWQNDFYGANHYPKLLAIKQKWDPRGVFYATTAVGSEAWEIRDGEQGLQTQNGRLCHV</sequence>
<comment type="similarity">
    <text evidence="1">Belongs to the oxygen-dependent FAD-linked oxidoreductase family.</text>
</comment>
<proteinExistence type="inferred from homology"/>
<dbReference type="SUPFAM" id="SSF56176">
    <property type="entry name" value="FAD-binding/transporter-associated domain-like"/>
    <property type="match status" value="1"/>
</dbReference>
<dbReference type="GO" id="GO:0071949">
    <property type="term" value="F:FAD binding"/>
    <property type="evidence" value="ECO:0007669"/>
    <property type="project" value="InterPro"/>
</dbReference>
<reference evidence="4 5" key="1">
    <citation type="journal article" date="2017" name="Genome Announc.">
        <title>Genome sequence of the saprophytic ascomycete Epicoccum nigrum ICMP 19927 strain isolated from New Zealand.</title>
        <authorList>
            <person name="Fokin M."/>
            <person name="Fleetwood D."/>
            <person name="Weir B.S."/>
            <person name="Villas-Boas S.G."/>
        </authorList>
    </citation>
    <scope>NUCLEOTIDE SEQUENCE [LARGE SCALE GENOMIC DNA]</scope>
    <source>
        <strain evidence="4 5">ICMP 19927</strain>
    </source>
</reference>
<dbReference type="Proteomes" id="UP000193240">
    <property type="component" value="Unassembled WGS sequence"/>
</dbReference>
<name>A0A1Y2MCQ4_EPING</name>
<dbReference type="PANTHER" id="PTHR13878:SF91">
    <property type="entry name" value="FAD BINDING DOMAIN PROTEIN (AFU_ORTHOLOGUE AFUA_6G12070)-RELATED"/>
    <property type="match status" value="1"/>
</dbReference>
<dbReference type="InterPro" id="IPR016169">
    <property type="entry name" value="FAD-bd_PCMH_sub2"/>
</dbReference>
<dbReference type="STRING" id="105696.A0A1Y2MCQ4"/>
<dbReference type="InterPro" id="IPR050432">
    <property type="entry name" value="FAD-linked_Oxidoreductases_BP"/>
</dbReference>
<dbReference type="InParanoid" id="A0A1Y2MCQ4"/>
<dbReference type="Pfam" id="PF08031">
    <property type="entry name" value="BBE"/>
    <property type="match status" value="1"/>
</dbReference>
<evidence type="ECO:0000256" key="1">
    <source>
        <dbReference type="ARBA" id="ARBA00005466"/>
    </source>
</evidence>
<evidence type="ECO:0000259" key="3">
    <source>
        <dbReference type="PROSITE" id="PS51387"/>
    </source>
</evidence>
<keyword evidence="2" id="KW-0560">Oxidoreductase</keyword>
<protein>
    <recommendedName>
        <fullName evidence="3">FAD-binding PCMH-type domain-containing protein</fullName>
    </recommendedName>
</protein>
<dbReference type="InterPro" id="IPR006094">
    <property type="entry name" value="Oxid_FAD_bind_N"/>
</dbReference>
<dbReference type="InterPro" id="IPR036318">
    <property type="entry name" value="FAD-bd_PCMH-like_sf"/>
</dbReference>
<dbReference type="InterPro" id="IPR012951">
    <property type="entry name" value="BBE"/>
</dbReference>
<dbReference type="AlphaFoldDB" id="A0A1Y2MCQ4"/>
<gene>
    <name evidence="4" type="ORF">B5807_02572</name>
</gene>
<dbReference type="EMBL" id="KZ107839">
    <property type="protein sequence ID" value="OSS53267.1"/>
    <property type="molecule type" value="Genomic_DNA"/>
</dbReference>
<accession>A0A1Y2MCQ4</accession>
<evidence type="ECO:0000256" key="2">
    <source>
        <dbReference type="ARBA" id="ARBA00023002"/>
    </source>
</evidence>